<dbReference type="RefSeq" id="WP_207823708.1">
    <property type="nucleotide sequence ID" value="NZ_CP062006.1"/>
</dbReference>
<name>A0ABX7SIA1_9CAUL</name>
<evidence type="ECO:0000256" key="2">
    <source>
        <dbReference type="SAM" id="Phobius"/>
    </source>
</evidence>
<keyword evidence="2" id="KW-1133">Transmembrane helix</keyword>
<organism evidence="3 4">
    <name type="scientific">Brevundimonas pondensis</name>
    <dbReference type="NCBI Taxonomy" id="2774189"/>
    <lineage>
        <taxon>Bacteria</taxon>
        <taxon>Pseudomonadati</taxon>
        <taxon>Pseudomonadota</taxon>
        <taxon>Alphaproteobacteria</taxon>
        <taxon>Caulobacterales</taxon>
        <taxon>Caulobacteraceae</taxon>
        <taxon>Brevundimonas</taxon>
    </lineage>
</organism>
<dbReference type="EMBL" id="CP062006">
    <property type="protein sequence ID" value="QTC87412.1"/>
    <property type="molecule type" value="Genomic_DNA"/>
</dbReference>
<feature type="transmembrane region" description="Helical" evidence="2">
    <location>
        <begin position="34"/>
        <end position="55"/>
    </location>
</feature>
<keyword evidence="2" id="KW-0812">Transmembrane</keyword>
<keyword evidence="2" id="KW-0472">Membrane</keyword>
<proteinExistence type="predicted"/>
<evidence type="ECO:0008006" key="5">
    <source>
        <dbReference type="Google" id="ProtNLM"/>
    </source>
</evidence>
<accession>A0ABX7SIA1</accession>
<protein>
    <recommendedName>
        <fullName evidence="5">Conjugal transfer protein TrbI</fullName>
    </recommendedName>
</protein>
<evidence type="ECO:0000256" key="1">
    <source>
        <dbReference type="SAM" id="MobiDB-lite"/>
    </source>
</evidence>
<keyword evidence="4" id="KW-1185">Reference proteome</keyword>
<dbReference type="Proteomes" id="UP000663942">
    <property type="component" value="Chromosome"/>
</dbReference>
<sequence length="87" mass="9064">MTHQDPHSHSADAVADHTPIEAQYVRQGRGGVRILWLLIVSAGTAAVLLLGMWLLSNGGFQRVNPDAGGRPADTAAYDGAAPPLPPA</sequence>
<feature type="region of interest" description="Disordered" evidence="1">
    <location>
        <begin position="66"/>
        <end position="87"/>
    </location>
</feature>
<evidence type="ECO:0000313" key="3">
    <source>
        <dbReference type="EMBL" id="QTC87412.1"/>
    </source>
</evidence>
<reference evidence="3 4" key="1">
    <citation type="submission" date="2020-09" db="EMBL/GenBank/DDBJ databases">
        <title>Brevundimonas sp. LVF1 isolated from an oligotrophic pond in Goettingen, Germany.</title>
        <authorList>
            <person name="Friedrich I."/>
            <person name="Klassen A."/>
            <person name="Neubauer H."/>
            <person name="Schneider D."/>
            <person name="Hertel R."/>
            <person name="Daniel R."/>
        </authorList>
    </citation>
    <scope>NUCLEOTIDE SEQUENCE [LARGE SCALE GENOMIC DNA]</scope>
    <source>
        <strain evidence="3 4">LVF1</strain>
    </source>
</reference>
<evidence type="ECO:0000313" key="4">
    <source>
        <dbReference type="Proteomes" id="UP000663942"/>
    </source>
</evidence>
<gene>
    <name evidence="3" type="ORF">IFE19_15165</name>
</gene>